<evidence type="ECO:0000256" key="4">
    <source>
        <dbReference type="ARBA" id="ARBA00023136"/>
    </source>
</evidence>
<comment type="subcellular location">
    <subcellularLocation>
        <location evidence="1">Membrane</location>
    </subcellularLocation>
</comment>
<evidence type="ECO:0000313" key="8">
    <source>
        <dbReference type="EMBL" id="KAJ5718945.1"/>
    </source>
</evidence>
<reference evidence="8" key="2">
    <citation type="submission" date="2023-01" db="EMBL/GenBank/DDBJ databases">
        <authorList>
            <person name="Petersen C."/>
        </authorList>
    </citation>
    <scope>NUCLEOTIDE SEQUENCE</scope>
    <source>
        <strain evidence="8">IBT 17514</strain>
    </source>
</reference>
<dbReference type="EMBL" id="JAQJAN010000011">
    <property type="protein sequence ID" value="KAJ5718945.1"/>
    <property type="molecule type" value="Genomic_DNA"/>
</dbReference>
<evidence type="ECO:0000256" key="2">
    <source>
        <dbReference type="ARBA" id="ARBA00022692"/>
    </source>
</evidence>
<keyword evidence="9" id="KW-1185">Reference proteome</keyword>
<proteinExistence type="predicted"/>
<keyword evidence="6" id="KW-0732">Signal</keyword>
<feature type="chain" id="PRO_5041968873" description="Amino acid transporter transmembrane domain-containing protein" evidence="6">
    <location>
        <begin position="21"/>
        <end position="154"/>
    </location>
</feature>
<dbReference type="Gene3D" id="1.20.1740.10">
    <property type="entry name" value="Amino acid/polyamine transporter I"/>
    <property type="match status" value="1"/>
</dbReference>
<evidence type="ECO:0000256" key="6">
    <source>
        <dbReference type="SAM" id="SignalP"/>
    </source>
</evidence>
<feature type="domain" description="Amino acid transporter transmembrane" evidence="7">
    <location>
        <begin position="2"/>
        <end position="133"/>
    </location>
</feature>
<feature type="transmembrane region" description="Helical" evidence="5">
    <location>
        <begin position="114"/>
        <end position="133"/>
    </location>
</feature>
<protein>
    <recommendedName>
        <fullName evidence="7">Amino acid transporter transmembrane domain-containing protein</fullName>
    </recommendedName>
</protein>
<keyword evidence="2 5" id="KW-0812">Transmembrane</keyword>
<feature type="signal peptide" evidence="6">
    <location>
        <begin position="1"/>
        <end position="20"/>
    </location>
</feature>
<dbReference type="Pfam" id="PF01490">
    <property type="entry name" value="Aa_trans"/>
    <property type="match status" value="1"/>
</dbReference>
<gene>
    <name evidence="8" type="ORF">N7493_007400</name>
</gene>
<feature type="transmembrane region" description="Helical" evidence="5">
    <location>
        <begin position="36"/>
        <end position="57"/>
    </location>
</feature>
<reference evidence="8" key="1">
    <citation type="journal article" date="2023" name="IMA Fungus">
        <title>Comparative genomic study of the Penicillium genus elucidates a diverse pangenome and 15 lateral gene transfer events.</title>
        <authorList>
            <person name="Petersen C."/>
            <person name="Sorensen T."/>
            <person name="Nielsen M.R."/>
            <person name="Sondergaard T.E."/>
            <person name="Sorensen J.L."/>
            <person name="Fitzpatrick D.A."/>
            <person name="Frisvad J.C."/>
            <person name="Nielsen K.L."/>
        </authorList>
    </citation>
    <scope>NUCLEOTIDE SEQUENCE</scope>
    <source>
        <strain evidence="8">IBT 17514</strain>
    </source>
</reference>
<accession>A0AAD6MTZ6</accession>
<feature type="transmembrane region" description="Helical" evidence="5">
    <location>
        <begin position="69"/>
        <end position="94"/>
    </location>
</feature>
<sequence length="154" mass="16476">MHLVLIVTIAVGVQTGPSTALQGWVSDYKIMNNPSFADGVSAISTLIFACSATPGYFSIAAEMRDPRYFARAAVISQFISTLIYLTIGIVVYYYCGSMVASPALGSAGHSMKRISYGVALPGLLASTTIFLHVSRHPPVQVDECLRTLEILPTS</sequence>
<organism evidence="8 9">
    <name type="scientific">Penicillium malachiteum</name>
    <dbReference type="NCBI Taxonomy" id="1324776"/>
    <lineage>
        <taxon>Eukaryota</taxon>
        <taxon>Fungi</taxon>
        <taxon>Dikarya</taxon>
        <taxon>Ascomycota</taxon>
        <taxon>Pezizomycotina</taxon>
        <taxon>Eurotiomycetes</taxon>
        <taxon>Eurotiomycetidae</taxon>
        <taxon>Eurotiales</taxon>
        <taxon>Aspergillaceae</taxon>
        <taxon>Penicillium</taxon>
    </lineage>
</organism>
<evidence type="ECO:0000256" key="5">
    <source>
        <dbReference type="SAM" id="Phobius"/>
    </source>
</evidence>
<evidence type="ECO:0000256" key="3">
    <source>
        <dbReference type="ARBA" id="ARBA00022989"/>
    </source>
</evidence>
<keyword evidence="3 5" id="KW-1133">Transmembrane helix</keyword>
<evidence type="ECO:0000313" key="9">
    <source>
        <dbReference type="Proteomes" id="UP001215712"/>
    </source>
</evidence>
<evidence type="ECO:0000256" key="1">
    <source>
        <dbReference type="ARBA" id="ARBA00004370"/>
    </source>
</evidence>
<evidence type="ECO:0000259" key="7">
    <source>
        <dbReference type="Pfam" id="PF01490"/>
    </source>
</evidence>
<name>A0AAD6MTZ6_9EURO</name>
<keyword evidence="4 5" id="KW-0472">Membrane</keyword>
<dbReference type="GO" id="GO:0016020">
    <property type="term" value="C:membrane"/>
    <property type="evidence" value="ECO:0007669"/>
    <property type="project" value="UniProtKB-SubCell"/>
</dbReference>
<dbReference type="AlphaFoldDB" id="A0AAD6MTZ6"/>
<dbReference type="Proteomes" id="UP001215712">
    <property type="component" value="Unassembled WGS sequence"/>
</dbReference>
<dbReference type="InterPro" id="IPR013057">
    <property type="entry name" value="AA_transpt_TM"/>
</dbReference>
<comment type="caution">
    <text evidence="8">The sequence shown here is derived from an EMBL/GenBank/DDBJ whole genome shotgun (WGS) entry which is preliminary data.</text>
</comment>